<feature type="transmembrane region" description="Helical" evidence="1">
    <location>
        <begin position="15"/>
        <end position="41"/>
    </location>
</feature>
<evidence type="ECO:0000313" key="2">
    <source>
        <dbReference type="EMBL" id="GBM95492.1"/>
    </source>
</evidence>
<dbReference type="OrthoDB" id="6473127at2759"/>
<name>A0A4Y2K269_ARAVE</name>
<keyword evidence="1" id="KW-0472">Membrane</keyword>
<dbReference type="AlphaFoldDB" id="A0A4Y2K269"/>
<sequence>MIIAERIAVLVVLPWLWACFQLLAFGRLWYVIYMIPYLLLIRNSEKDSAQKKTKSTNVDVHDFTLVAKKDAGTSTEDIDLANNKTSDEKIDMNIYNRQDDILASHPFLEIIENFGAHGDPFNPSTIENMGHPHLLTTNPFFQDCGRNPFLESSLKYPAVLEDEFTNVPFTPKESYVYCKEWVEKHRKGYIKTVRSFSCY</sequence>
<accession>A0A4Y2K269</accession>
<keyword evidence="3" id="KW-1185">Reference proteome</keyword>
<keyword evidence="1" id="KW-0812">Transmembrane</keyword>
<protein>
    <submittedName>
        <fullName evidence="2">Uncharacterized protein</fullName>
    </submittedName>
</protein>
<dbReference type="EMBL" id="BGPR01004061">
    <property type="protein sequence ID" value="GBM95492.1"/>
    <property type="molecule type" value="Genomic_DNA"/>
</dbReference>
<proteinExistence type="predicted"/>
<dbReference type="Proteomes" id="UP000499080">
    <property type="component" value="Unassembled WGS sequence"/>
</dbReference>
<organism evidence="2 3">
    <name type="scientific">Araneus ventricosus</name>
    <name type="common">Orbweaver spider</name>
    <name type="synonym">Epeira ventricosa</name>
    <dbReference type="NCBI Taxonomy" id="182803"/>
    <lineage>
        <taxon>Eukaryota</taxon>
        <taxon>Metazoa</taxon>
        <taxon>Ecdysozoa</taxon>
        <taxon>Arthropoda</taxon>
        <taxon>Chelicerata</taxon>
        <taxon>Arachnida</taxon>
        <taxon>Araneae</taxon>
        <taxon>Araneomorphae</taxon>
        <taxon>Entelegynae</taxon>
        <taxon>Araneoidea</taxon>
        <taxon>Araneidae</taxon>
        <taxon>Araneus</taxon>
    </lineage>
</organism>
<evidence type="ECO:0000256" key="1">
    <source>
        <dbReference type="SAM" id="Phobius"/>
    </source>
</evidence>
<evidence type="ECO:0000313" key="3">
    <source>
        <dbReference type="Proteomes" id="UP000499080"/>
    </source>
</evidence>
<gene>
    <name evidence="2" type="ORF">AVEN_95948_1</name>
</gene>
<keyword evidence="1" id="KW-1133">Transmembrane helix</keyword>
<reference evidence="2 3" key="1">
    <citation type="journal article" date="2019" name="Sci. Rep.">
        <title>Orb-weaving spider Araneus ventricosus genome elucidates the spidroin gene catalogue.</title>
        <authorList>
            <person name="Kono N."/>
            <person name="Nakamura H."/>
            <person name="Ohtoshi R."/>
            <person name="Moran D.A.P."/>
            <person name="Shinohara A."/>
            <person name="Yoshida Y."/>
            <person name="Fujiwara M."/>
            <person name="Mori M."/>
            <person name="Tomita M."/>
            <person name="Arakawa K."/>
        </authorList>
    </citation>
    <scope>NUCLEOTIDE SEQUENCE [LARGE SCALE GENOMIC DNA]</scope>
</reference>
<comment type="caution">
    <text evidence="2">The sequence shown here is derived from an EMBL/GenBank/DDBJ whole genome shotgun (WGS) entry which is preliminary data.</text>
</comment>